<dbReference type="Gene3D" id="3.30.160.60">
    <property type="entry name" value="Classic Zinc Finger"/>
    <property type="match status" value="3"/>
</dbReference>
<dbReference type="SMART" id="SM00355">
    <property type="entry name" value="ZnF_C2H2"/>
    <property type="match status" value="3"/>
</dbReference>
<evidence type="ECO:0000256" key="7">
    <source>
        <dbReference type="PROSITE-ProRule" id="PRU00042"/>
    </source>
</evidence>
<keyword evidence="4 7" id="KW-0863">Zinc-finger</keyword>
<dbReference type="InterPro" id="IPR056436">
    <property type="entry name" value="Znf-C2H2_ZIC1-5/GLI1-3-like"/>
</dbReference>
<evidence type="ECO:0000313" key="12">
    <source>
        <dbReference type="Proteomes" id="UP001498398"/>
    </source>
</evidence>
<evidence type="ECO:0000256" key="2">
    <source>
        <dbReference type="ARBA" id="ARBA00022723"/>
    </source>
</evidence>
<organism evidence="11 12">
    <name type="scientific">Marasmiellus scandens</name>
    <dbReference type="NCBI Taxonomy" id="2682957"/>
    <lineage>
        <taxon>Eukaryota</taxon>
        <taxon>Fungi</taxon>
        <taxon>Dikarya</taxon>
        <taxon>Basidiomycota</taxon>
        <taxon>Agaricomycotina</taxon>
        <taxon>Agaricomycetes</taxon>
        <taxon>Agaricomycetidae</taxon>
        <taxon>Agaricales</taxon>
        <taxon>Marasmiineae</taxon>
        <taxon>Omphalotaceae</taxon>
        <taxon>Marasmiellus</taxon>
    </lineage>
</organism>
<evidence type="ECO:0000256" key="3">
    <source>
        <dbReference type="ARBA" id="ARBA00022737"/>
    </source>
</evidence>
<evidence type="ECO:0000256" key="4">
    <source>
        <dbReference type="ARBA" id="ARBA00022771"/>
    </source>
</evidence>
<evidence type="ECO:0000256" key="1">
    <source>
        <dbReference type="ARBA" id="ARBA00004123"/>
    </source>
</evidence>
<keyword evidence="2" id="KW-0479">Metal-binding</keyword>
<protein>
    <recommendedName>
        <fullName evidence="10">C2H2-type domain-containing protein</fullName>
    </recommendedName>
</protein>
<evidence type="ECO:0000256" key="6">
    <source>
        <dbReference type="ARBA" id="ARBA00023242"/>
    </source>
</evidence>
<feature type="domain" description="C2H2-type" evidence="10">
    <location>
        <begin position="78"/>
        <end position="110"/>
    </location>
</feature>
<feature type="coiled-coil region" evidence="8">
    <location>
        <begin position="299"/>
        <end position="326"/>
    </location>
</feature>
<comment type="subcellular location">
    <subcellularLocation>
        <location evidence="1">Nucleus</location>
    </subcellularLocation>
</comment>
<comment type="caution">
    <text evidence="11">The sequence shown here is derived from an EMBL/GenBank/DDBJ whole genome shotgun (WGS) entry which is preliminary data.</text>
</comment>
<keyword evidence="6" id="KW-0539">Nucleus</keyword>
<sequence>MATTISRSTSPPASDSSVDEPIETNGNSVPEPSASRPASPISDSVKCLWEDCGIIFTHLPSLIEHIHKEHIGVHKSTYTCEWVTCHRRGMSQTSRFALLSHIRSHTGEKPFICSLPECDKSFTRSDALAKHMRLQHGIDPPAPGRGGKRKRGQDDPNPTNASSKAGSPPPNGAGPGTSNSHAPGAYNTLAAGDIGSYVDNMHMDDADRDYESFTVANGREWPRERERHNRHNSRGRPHEGNGNGNVEDDDGYLSSSSEALPQRLLDSYDAATNTIMGRSPEMVMYLLMKSKYRYAVEQNMYLNEELRAAQLELAKERDAKEAVLDQVLRTAFGPDADALMEATHYQNPTEAPVGLPLGPY</sequence>
<dbReference type="InterPro" id="IPR036236">
    <property type="entry name" value="Znf_C2H2_sf"/>
</dbReference>
<evidence type="ECO:0000256" key="8">
    <source>
        <dbReference type="SAM" id="Coils"/>
    </source>
</evidence>
<keyword evidence="5" id="KW-0862">Zinc</keyword>
<dbReference type="EMBL" id="JBANRG010000003">
    <property type="protein sequence ID" value="KAK7469327.1"/>
    <property type="molecule type" value="Genomic_DNA"/>
</dbReference>
<evidence type="ECO:0000313" key="11">
    <source>
        <dbReference type="EMBL" id="KAK7469327.1"/>
    </source>
</evidence>
<dbReference type="Pfam" id="PF00096">
    <property type="entry name" value="zf-C2H2"/>
    <property type="match status" value="1"/>
</dbReference>
<dbReference type="InterPro" id="IPR043359">
    <property type="entry name" value="GLI-like"/>
</dbReference>
<reference evidence="11 12" key="1">
    <citation type="submission" date="2024-01" db="EMBL/GenBank/DDBJ databases">
        <title>A draft genome for the cacao thread blight pathogen Marasmiellus scandens.</title>
        <authorList>
            <person name="Baruah I.K."/>
            <person name="Leung J."/>
            <person name="Bukari Y."/>
            <person name="Amoako-Attah I."/>
            <person name="Meinhardt L.W."/>
            <person name="Bailey B.A."/>
            <person name="Cohen S.P."/>
        </authorList>
    </citation>
    <scope>NUCLEOTIDE SEQUENCE [LARGE SCALE GENOMIC DNA]</scope>
    <source>
        <strain evidence="11 12">GH-19</strain>
    </source>
</reference>
<dbReference type="PANTHER" id="PTHR45718">
    <property type="entry name" value="TRANSCRIPTIONAL ACTIVATOR CUBITUS INTERRUPTUS"/>
    <property type="match status" value="1"/>
</dbReference>
<keyword evidence="8" id="KW-0175">Coiled coil</keyword>
<dbReference type="InterPro" id="IPR013087">
    <property type="entry name" value="Znf_C2H2_type"/>
</dbReference>
<dbReference type="PANTHER" id="PTHR45718:SF4">
    <property type="entry name" value="TRANSCRIPTIONAL ACTIVATOR CUBITUS INTERRUPTUS"/>
    <property type="match status" value="1"/>
</dbReference>
<evidence type="ECO:0000259" key="10">
    <source>
        <dbReference type="PROSITE" id="PS50157"/>
    </source>
</evidence>
<keyword evidence="3" id="KW-0677">Repeat</keyword>
<dbReference type="PROSITE" id="PS00028">
    <property type="entry name" value="ZINC_FINGER_C2H2_1"/>
    <property type="match status" value="2"/>
</dbReference>
<dbReference type="Proteomes" id="UP001498398">
    <property type="component" value="Unassembled WGS sequence"/>
</dbReference>
<dbReference type="PROSITE" id="PS50157">
    <property type="entry name" value="ZINC_FINGER_C2H2_2"/>
    <property type="match status" value="2"/>
</dbReference>
<feature type="region of interest" description="Disordered" evidence="9">
    <location>
        <begin position="221"/>
        <end position="255"/>
    </location>
</feature>
<feature type="region of interest" description="Disordered" evidence="9">
    <location>
        <begin position="134"/>
        <end position="185"/>
    </location>
</feature>
<feature type="region of interest" description="Disordered" evidence="9">
    <location>
        <begin position="1"/>
        <end position="38"/>
    </location>
</feature>
<evidence type="ECO:0000256" key="5">
    <source>
        <dbReference type="ARBA" id="ARBA00022833"/>
    </source>
</evidence>
<name>A0ABR1K0L4_9AGAR</name>
<accession>A0ABR1K0L4</accession>
<keyword evidence="12" id="KW-1185">Reference proteome</keyword>
<dbReference type="SUPFAM" id="SSF57667">
    <property type="entry name" value="beta-beta-alpha zinc fingers"/>
    <property type="match status" value="2"/>
</dbReference>
<feature type="domain" description="C2H2-type" evidence="10">
    <location>
        <begin position="111"/>
        <end position="141"/>
    </location>
</feature>
<proteinExistence type="predicted"/>
<evidence type="ECO:0000256" key="9">
    <source>
        <dbReference type="SAM" id="MobiDB-lite"/>
    </source>
</evidence>
<feature type="compositionally biased region" description="Low complexity" evidence="9">
    <location>
        <begin position="1"/>
        <end position="16"/>
    </location>
</feature>
<dbReference type="Pfam" id="PF23561">
    <property type="entry name" value="zf-C2H2_15"/>
    <property type="match status" value="1"/>
</dbReference>
<gene>
    <name evidence="11" type="ORF">VKT23_003808</name>
</gene>